<evidence type="ECO:0000313" key="3">
    <source>
        <dbReference type="Proteomes" id="UP000194857"/>
    </source>
</evidence>
<organism evidence="2 3">
    <name type="scientific">Pseudomonas aeruginosa</name>
    <dbReference type="NCBI Taxonomy" id="287"/>
    <lineage>
        <taxon>Bacteria</taxon>
        <taxon>Pseudomonadati</taxon>
        <taxon>Pseudomonadota</taxon>
        <taxon>Gammaproteobacteria</taxon>
        <taxon>Pseudomonadales</taxon>
        <taxon>Pseudomonadaceae</taxon>
        <taxon>Pseudomonas</taxon>
    </lineage>
</organism>
<feature type="domain" description="Phage head morphogenesis" evidence="1">
    <location>
        <begin position="164"/>
        <end position="270"/>
    </location>
</feature>
<evidence type="ECO:0000313" key="2">
    <source>
        <dbReference type="EMBL" id="OTI61943.1"/>
    </source>
</evidence>
<name>A0A241XR16_PSEAI</name>
<proteinExistence type="predicted"/>
<evidence type="ECO:0000259" key="1">
    <source>
        <dbReference type="Pfam" id="PF04233"/>
    </source>
</evidence>
<dbReference type="Pfam" id="PF04233">
    <property type="entry name" value="Phage_Mu_F"/>
    <property type="match status" value="1"/>
</dbReference>
<accession>A0A241XR16</accession>
<dbReference type="Proteomes" id="UP000194857">
    <property type="component" value="Unassembled WGS sequence"/>
</dbReference>
<comment type="caution">
    <text evidence="2">The sequence shown here is derived from an EMBL/GenBank/DDBJ whole genome shotgun (WGS) entry which is preliminary data.</text>
</comment>
<reference evidence="2 3" key="1">
    <citation type="submission" date="2017-05" db="EMBL/GenBank/DDBJ databases">
        <authorList>
            <person name="Song R."/>
            <person name="Chenine A.L."/>
            <person name="Ruprecht R.M."/>
        </authorList>
    </citation>
    <scope>NUCLEOTIDE SEQUENCE [LARGE SCALE GENOMIC DNA]</scope>
    <source>
        <strain evidence="2 3">S567_C10_BS</strain>
    </source>
</reference>
<gene>
    <name evidence="2" type="ORF">CAZ10_14770</name>
</gene>
<dbReference type="InterPro" id="IPR006528">
    <property type="entry name" value="Phage_head_morphogenesis_dom"/>
</dbReference>
<sequence length="309" mass="34899">MKMPRAPILPANSSDPTGVDRLERGAMREFDRRMRKIRDGYVAALDRIPAQPVVNEQYTYRLDQALLSAIFADTNLMVDEILQEGGERDLWFFESYVGVAYIRGTAQTHANLAQQSPAYRAGRESLDVLLRSDAYRARMALLRAREFEEMKGLSGQVKADMARILAEGMGRGKNPREIARDLTAQAGIEARRGHRIARTEITTALRRARWDEKDAAEADYGVQSKLMHMSALSPSTRATHADRHARLYTSDEVRDWYSRDGNSINCKCSQVEVLVDDDGNPVVPAIVERARRNYQVMKAKGRGPWANED</sequence>
<protein>
    <submittedName>
        <fullName evidence="2">Phage head morphogenesis protein</fullName>
    </submittedName>
</protein>
<dbReference type="AlphaFoldDB" id="A0A241XR16"/>
<dbReference type="EMBL" id="NFFZ01000006">
    <property type="protein sequence ID" value="OTI61943.1"/>
    <property type="molecule type" value="Genomic_DNA"/>
</dbReference>